<proteinExistence type="predicted"/>
<dbReference type="Pfam" id="PF00501">
    <property type="entry name" value="AMP-binding"/>
    <property type="match status" value="1"/>
</dbReference>
<dbReference type="PANTHER" id="PTHR45527:SF1">
    <property type="entry name" value="FATTY ACID SYNTHASE"/>
    <property type="match status" value="1"/>
</dbReference>
<dbReference type="InterPro" id="IPR010071">
    <property type="entry name" value="AA_adenyl_dom"/>
</dbReference>
<dbReference type="RefSeq" id="WP_311715734.1">
    <property type="nucleotide sequence ID" value="NZ_JAVREZ010000007.1"/>
</dbReference>
<comment type="caution">
    <text evidence="3">The sequence shown here is derived from an EMBL/GenBank/DDBJ whole genome shotgun (WGS) entry which is preliminary data.</text>
</comment>
<sequence>MKSLTCTAEALSIHREINRTAVPYPDEVGVKQLFENCAARHVDAVAVVHRDRTLTYGEINELANGLADELWKRGVRPGDAVGVCIERSPELIVGLLAVLKCGAAYMPFDVSWPDARLRALFADARCRRVLADPAMQLAERFPECEVVPARYAEPPRSRKGPVVAVGPQDIAYINFTSGSTGRPKGVPIQHRAIARLVFGAVYARLDADTTLLNLAPVSFDAATFEIWGALLNGGTCVLYPGKHVRLSELKRVLDEHRVTVLFLTTALFNTVVDEAPEILGGLETILTGGEAHSVKHIEKALQHYGRERLVSVYGPTECTTFATFHPVREVRPEDPALPIGRPVQNTRLYVVNGDKLCAPGETGEVLLAGAGLSPGYLGMPDVTKERFVDREVSGVPERLYRTGDRAYLRADGDLIFQGRQDDQVKINGFRIELDEVAHHIRSHPMVQQSYVTVTVRPTGEKALVAFVVPQSEDFSPEVLRAHLGTRLPGYMIPSGIHPCRALPLTATGKVDRLALLSSHVQPTGVTPV</sequence>
<reference evidence="4" key="1">
    <citation type="submission" date="2023-07" db="EMBL/GenBank/DDBJ databases">
        <title>30 novel species of actinomycetes from the DSMZ collection.</title>
        <authorList>
            <person name="Nouioui I."/>
        </authorList>
    </citation>
    <scope>NUCLEOTIDE SEQUENCE [LARGE SCALE GENOMIC DNA]</scope>
    <source>
        <strain evidence="4">DSM 41640</strain>
    </source>
</reference>
<dbReference type="Gene3D" id="3.40.50.980">
    <property type="match status" value="2"/>
</dbReference>
<dbReference type="PROSITE" id="PS00455">
    <property type="entry name" value="AMP_BINDING"/>
    <property type="match status" value="1"/>
</dbReference>
<dbReference type="CDD" id="cd12117">
    <property type="entry name" value="A_NRPS_Srf_like"/>
    <property type="match status" value="1"/>
</dbReference>
<dbReference type="PANTHER" id="PTHR45527">
    <property type="entry name" value="NONRIBOSOMAL PEPTIDE SYNTHETASE"/>
    <property type="match status" value="1"/>
</dbReference>
<dbReference type="Pfam" id="PF13193">
    <property type="entry name" value="AMP-binding_C"/>
    <property type="match status" value="1"/>
</dbReference>
<dbReference type="InterPro" id="IPR025110">
    <property type="entry name" value="AMP-bd_C"/>
</dbReference>
<evidence type="ECO:0000259" key="1">
    <source>
        <dbReference type="Pfam" id="PF00501"/>
    </source>
</evidence>
<dbReference type="InterPro" id="IPR045851">
    <property type="entry name" value="AMP-bd_C_sf"/>
</dbReference>
<dbReference type="InterPro" id="IPR020845">
    <property type="entry name" value="AMP-binding_CS"/>
</dbReference>
<evidence type="ECO:0000313" key="3">
    <source>
        <dbReference type="EMBL" id="MDT0482755.1"/>
    </source>
</evidence>
<dbReference type="SUPFAM" id="SSF56801">
    <property type="entry name" value="Acetyl-CoA synthetase-like"/>
    <property type="match status" value="1"/>
</dbReference>
<protein>
    <submittedName>
        <fullName evidence="3">Amino acid adenylation domain-containing protein</fullName>
    </submittedName>
</protein>
<dbReference type="EMBL" id="JAVREZ010000007">
    <property type="protein sequence ID" value="MDT0482755.1"/>
    <property type="molecule type" value="Genomic_DNA"/>
</dbReference>
<organism evidence="3 4">
    <name type="scientific">Streptomyces doebereineriae</name>
    <dbReference type="NCBI Taxonomy" id="3075528"/>
    <lineage>
        <taxon>Bacteria</taxon>
        <taxon>Bacillati</taxon>
        <taxon>Actinomycetota</taxon>
        <taxon>Actinomycetes</taxon>
        <taxon>Kitasatosporales</taxon>
        <taxon>Streptomycetaceae</taxon>
        <taxon>Streptomyces</taxon>
    </lineage>
</organism>
<dbReference type="NCBIfam" id="TIGR01733">
    <property type="entry name" value="AA-adenyl-dom"/>
    <property type="match status" value="1"/>
</dbReference>
<evidence type="ECO:0000313" key="4">
    <source>
        <dbReference type="Proteomes" id="UP001183824"/>
    </source>
</evidence>
<dbReference type="InterPro" id="IPR000873">
    <property type="entry name" value="AMP-dep_synth/lig_dom"/>
</dbReference>
<accession>A0ABU2VC01</accession>
<dbReference type="Proteomes" id="UP001183824">
    <property type="component" value="Unassembled WGS sequence"/>
</dbReference>
<keyword evidence="4" id="KW-1185">Reference proteome</keyword>
<feature type="domain" description="AMP-binding enzyme C-terminal" evidence="2">
    <location>
        <begin position="439"/>
        <end position="509"/>
    </location>
</feature>
<dbReference type="Gene3D" id="2.30.38.10">
    <property type="entry name" value="Luciferase, Domain 3"/>
    <property type="match status" value="1"/>
</dbReference>
<feature type="domain" description="AMP-dependent synthetase/ligase" evidence="1">
    <location>
        <begin position="34"/>
        <end position="377"/>
    </location>
</feature>
<name>A0ABU2VC01_9ACTN</name>
<dbReference type="Gene3D" id="3.30.300.30">
    <property type="match status" value="1"/>
</dbReference>
<evidence type="ECO:0000259" key="2">
    <source>
        <dbReference type="Pfam" id="PF13193"/>
    </source>
</evidence>
<gene>
    <name evidence="3" type="ORF">RNB18_21550</name>
</gene>